<dbReference type="Gene3D" id="3.40.50.620">
    <property type="entry name" value="HUPs"/>
    <property type="match status" value="1"/>
</dbReference>
<reference evidence="10" key="1">
    <citation type="submission" date="2019-04" db="EMBL/GenBank/DDBJ databases">
        <title>Friends and foes A comparative genomics studyof 23 Aspergillus species from section Flavi.</title>
        <authorList>
            <consortium name="DOE Joint Genome Institute"/>
            <person name="Kjaerbolling I."/>
            <person name="Vesth T."/>
            <person name="Frisvad J.C."/>
            <person name="Nybo J.L."/>
            <person name="Theobald S."/>
            <person name="Kildgaard S."/>
            <person name="Isbrandt T."/>
            <person name="Kuo A."/>
            <person name="Sato A."/>
            <person name="Lyhne E.K."/>
            <person name="Kogle M.E."/>
            <person name="Wiebenga A."/>
            <person name="Kun R.S."/>
            <person name="Lubbers R.J."/>
            <person name="Makela M.R."/>
            <person name="Barry K."/>
            <person name="Chovatia M."/>
            <person name="Clum A."/>
            <person name="Daum C."/>
            <person name="Haridas S."/>
            <person name="He G."/>
            <person name="LaButti K."/>
            <person name="Lipzen A."/>
            <person name="Mondo S."/>
            <person name="Riley R."/>
            <person name="Salamov A."/>
            <person name="Simmons B.A."/>
            <person name="Magnuson J.K."/>
            <person name="Henrissat B."/>
            <person name="Mortensen U.H."/>
            <person name="Larsen T.O."/>
            <person name="Devries R.P."/>
            <person name="Grigoriev I.V."/>
            <person name="Machida M."/>
            <person name="Baker S.E."/>
            <person name="Andersen M.R."/>
        </authorList>
    </citation>
    <scope>NUCLEOTIDE SEQUENCE [LARGE SCALE GENOMIC DNA]</scope>
    <source>
        <strain evidence="10">CBS 553.77</strain>
    </source>
</reference>
<name>A0A5N6Z0Q0_9EURO</name>
<evidence type="ECO:0000256" key="8">
    <source>
        <dbReference type="ARBA" id="ARBA00049001"/>
    </source>
</evidence>
<keyword evidence="2" id="KW-0662">Pyridine nucleotide biosynthesis</keyword>
<evidence type="ECO:0000256" key="5">
    <source>
        <dbReference type="ARBA" id="ARBA00022741"/>
    </source>
</evidence>
<dbReference type="GO" id="GO:0005634">
    <property type="term" value="C:nucleus"/>
    <property type="evidence" value="ECO:0007669"/>
    <property type="project" value="TreeGrafter"/>
</dbReference>
<sequence length="287" mass="32128">MTAPALQTLRTQYSLTLKRFIASVKNFEILTSIPASHSQSLSAPTPDVLYVLDSSFNPPTLAHRRIASTALLENSSKAPRLLLLLAIQNADKSSKPASFEDRLVMMDLFARDLLAYVTTHFSTSEEKSLPAIDIALTKKPYFVDKAAEIETAGVYPGSLEQVHLTGYDTLIRIFNPKYYPPEHTLQPLGPFLARHRLRVTMRPGSEWGETEAQKQYLLNMAQGGMENEGGKREWARRIELVEGSRPDERPVSSTLAREAIRSNPQDLLGLVPDSVREFVLSQQLYSE</sequence>
<dbReference type="PANTHER" id="PTHR31285:SF0">
    <property type="entry name" value="NICOTINAMIDE MONONUCLEOTIDE ADENYLYLTRANSFERASE"/>
    <property type="match status" value="1"/>
</dbReference>
<evidence type="ECO:0000313" key="9">
    <source>
        <dbReference type="EMBL" id="KAE8349530.1"/>
    </source>
</evidence>
<dbReference type="GO" id="GO:0005737">
    <property type="term" value="C:cytoplasm"/>
    <property type="evidence" value="ECO:0007669"/>
    <property type="project" value="TreeGrafter"/>
</dbReference>
<keyword evidence="7" id="KW-0520">NAD</keyword>
<dbReference type="OrthoDB" id="5591297at2759"/>
<dbReference type="PANTHER" id="PTHR31285">
    <property type="entry name" value="NICOTINAMIDE MONONUCLEOTIDE ADENYLYLTRANSFERASE"/>
    <property type="match status" value="1"/>
</dbReference>
<dbReference type="GO" id="GO:0005524">
    <property type="term" value="F:ATP binding"/>
    <property type="evidence" value="ECO:0007669"/>
    <property type="project" value="UniProtKB-KW"/>
</dbReference>
<dbReference type="InterPro" id="IPR005248">
    <property type="entry name" value="NadD/NMNAT"/>
</dbReference>
<dbReference type="EMBL" id="ML739297">
    <property type="protein sequence ID" value="KAE8349530.1"/>
    <property type="molecule type" value="Genomic_DNA"/>
</dbReference>
<evidence type="ECO:0000256" key="3">
    <source>
        <dbReference type="ARBA" id="ARBA00022679"/>
    </source>
</evidence>
<dbReference type="GO" id="GO:0000309">
    <property type="term" value="F:nicotinamide-nucleotide adenylyltransferase activity"/>
    <property type="evidence" value="ECO:0007669"/>
    <property type="project" value="UniProtKB-EC"/>
</dbReference>
<dbReference type="AlphaFoldDB" id="A0A5N6Z0Q0"/>
<evidence type="ECO:0000256" key="4">
    <source>
        <dbReference type="ARBA" id="ARBA00022695"/>
    </source>
</evidence>
<keyword evidence="10" id="KW-1185">Reference proteome</keyword>
<dbReference type="InterPro" id="IPR014729">
    <property type="entry name" value="Rossmann-like_a/b/a_fold"/>
</dbReference>
<dbReference type="Proteomes" id="UP000327118">
    <property type="component" value="Unassembled WGS sequence"/>
</dbReference>
<evidence type="ECO:0000256" key="2">
    <source>
        <dbReference type="ARBA" id="ARBA00022642"/>
    </source>
</evidence>
<organism evidence="9 10">
    <name type="scientific">Aspergillus coremiiformis</name>
    <dbReference type="NCBI Taxonomy" id="138285"/>
    <lineage>
        <taxon>Eukaryota</taxon>
        <taxon>Fungi</taxon>
        <taxon>Dikarya</taxon>
        <taxon>Ascomycota</taxon>
        <taxon>Pezizomycotina</taxon>
        <taxon>Eurotiomycetes</taxon>
        <taxon>Eurotiomycetidae</taxon>
        <taxon>Eurotiales</taxon>
        <taxon>Aspergillaceae</taxon>
        <taxon>Aspergillus</taxon>
        <taxon>Aspergillus subgen. Circumdati</taxon>
    </lineage>
</organism>
<dbReference type="UniPathway" id="UPA00253">
    <property type="reaction ID" value="UER00600"/>
</dbReference>
<gene>
    <name evidence="9" type="ORF">BDV28DRAFT_59107</name>
</gene>
<dbReference type="SUPFAM" id="SSF52374">
    <property type="entry name" value="Nucleotidylyl transferase"/>
    <property type="match status" value="1"/>
</dbReference>
<keyword evidence="4" id="KW-0548">Nucleotidyltransferase</keyword>
<evidence type="ECO:0000313" key="10">
    <source>
        <dbReference type="Proteomes" id="UP000327118"/>
    </source>
</evidence>
<dbReference type="GO" id="GO:0009435">
    <property type="term" value="P:NAD+ biosynthetic process"/>
    <property type="evidence" value="ECO:0007669"/>
    <property type="project" value="UniProtKB-UniPathway"/>
</dbReference>
<dbReference type="CDD" id="cd02165">
    <property type="entry name" value="NMNAT"/>
    <property type="match status" value="1"/>
</dbReference>
<comment type="pathway">
    <text evidence="1">Cofactor biosynthesis; NAD(+) biosynthesis.</text>
</comment>
<protein>
    <submittedName>
        <fullName evidence="9">Uncharacterized protein</fullName>
    </submittedName>
</protein>
<evidence type="ECO:0000256" key="7">
    <source>
        <dbReference type="ARBA" id="ARBA00023027"/>
    </source>
</evidence>
<evidence type="ECO:0000256" key="1">
    <source>
        <dbReference type="ARBA" id="ARBA00004790"/>
    </source>
</evidence>
<proteinExistence type="predicted"/>
<keyword evidence="6" id="KW-0067">ATP-binding</keyword>
<accession>A0A5N6Z0Q0</accession>
<comment type="catalytic activity">
    <reaction evidence="8">
        <text>beta-nicotinamide D-ribonucleotide + ATP + H(+) = diphosphate + NAD(+)</text>
        <dbReference type="Rhea" id="RHEA:21360"/>
        <dbReference type="ChEBI" id="CHEBI:14649"/>
        <dbReference type="ChEBI" id="CHEBI:15378"/>
        <dbReference type="ChEBI" id="CHEBI:30616"/>
        <dbReference type="ChEBI" id="CHEBI:33019"/>
        <dbReference type="ChEBI" id="CHEBI:57540"/>
        <dbReference type="EC" id="2.7.7.1"/>
    </reaction>
</comment>
<evidence type="ECO:0000256" key="6">
    <source>
        <dbReference type="ARBA" id="ARBA00022840"/>
    </source>
</evidence>
<dbReference type="GO" id="GO:0016887">
    <property type="term" value="F:ATP hydrolysis activity"/>
    <property type="evidence" value="ECO:0007669"/>
    <property type="project" value="TreeGrafter"/>
</dbReference>
<keyword evidence="5" id="KW-0547">Nucleotide-binding</keyword>
<keyword evidence="3" id="KW-0808">Transferase</keyword>